<dbReference type="Proteomes" id="UP001140234">
    <property type="component" value="Unassembled WGS sequence"/>
</dbReference>
<reference evidence="1" key="1">
    <citation type="submission" date="2022-07" db="EMBL/GenBank/DDBJ databases">
        <title>Phylogenomic reconstructions and comparative analyses of Kickxellomycotina fungi.</title>
        <authorList>
            <person name="Reynolds N.K."/>
            <person name="Stajich J.E."/>
            <person name="Barry K."/>
            <person name="Grigoriev I.V."/>
            <person name="Crous P."/>
            <person name="Smith M.E."/>
        </authorList>
    </citation>
    <scope>NUCLEOTIDE SEQUENCE</scope>
    <source>
        <strain evidence="1">CBS 109366</strain>
    </source>
</reference>
<dbReference type="EMBL" id="JANBUJ010004029">
    <property type="protein sequence ID" value="KAJ2758680.1"/>
    <property type="molecule type" value="Genomic_DNA"/>
</dbReference>
<feature type="non-terminal residue" evidence="1">
    <location>
        <position position="245"/>
    </location>
</feature>
<keyword evidence="2" id="KW-1185">Reference proteome</keyword>
<name>A0ACC1JIR2_9FUNG</name>
<evidence type="ECO:0000313" key="2">
    <source>
        <dbReference type="Proteomes" id="UP001140234"/>
    </source>
</evidence>
<protein>
    <submittedName>
        <fullName evidence="1">DnaJ sub B member 6</fullName>
    </submittedName>
</protein>
<proteinExistence type="predicted"/>
<comment type="caution">
    <text evidence="1">The sequence shown here is derived from an EMBL/GenBank/DDBJ whole genome shotgun (WGS) entry which is preliminary data.</text>
</comment>
<evidence type="ECO:0000313" key="1">
    <source>
        <dbReference type="EMBL" id="KAJ2758680.1"/>
    </source>
</evidence>
<gene>
    <name evidence="1" type="primary">DNAJB6</name>
    <name evidence="1" type="ORF">IWQ57_006759</name>
</gene>
<accession>A0ACC1JIR2</accession>
<sequence>MAPGVRYYELLEIPRTAGPDDLKKAYRKLSLRWHPDKNPDNREEAEERFKELAEAYSVLSDAEMRARYDRYGEDGLRRGFQPPSESYGASSGGGPTHGHGGAGFEFRPAHDIFRDFFGGHDPFASMQMGSMFGADPFANAFFSAPMAMQPGFPSMFGGPPGGGGGGFGSFFSAGPMAAGGSFSFVSSSVAGGPGGMRGPSGPSICTSVQIVNGVKIQTIEEDDGRGNVTITHVSPDGYREVIVNG</sequence>
<organism evidence="1 2">
    <name type="scientific">Coemansia nantahalensis</name>
    <dbReference type="NCBI Taxonomy" id="2789366"/>
    <lineage>
        <taxon>Eukaryota</taxon>
        <taxon>Fungi</taxon>
        <taxon>Fungi incertae sedis</taxon>
        <taxon>Zoopagomycota</taxon>
        <taxon>Kickxellomycotina</taxon>
        <taxon>Kickxellomycetes</taxon>
        <taxon>Kickxellales</taxon>
        <taxon>Kickxellaceae</taxon>
        <taxon>Coemansia</taxon>
    </lineage>
</organism>